<sequence>MWEGYELPMFDDIESVKHFKQAVKYCSKEDYLCDLKGIDHDLLSTLKLAWCYAQKVDILNPLHYPFCRLIPGEQRKFTAFFDMFIHDQEVKKMKADMNDCILYPWQRKCIEELENQGNRKVFWLYDDVGNQGKTFLAQYLAAHKNCLVLENGGKKDLAFDI</sequence>
<comment type="caution">
    <text evidence="1">The sequence shown here is derived from an EMBL/GenBank/DDBJ whole genome shotgun (WGS) entry which is preliminary data.</text>
</comment>
<evidence type="ECO:0000313" key="1">
    <source>
        <dbReference type="EMBL" id="OWF49653.1"/>
    </source>
</evidence>
<accession>A0A210QLN6</accession>
<dbReference type="Proteomes" id="UP000242188">
    <property type="component" value="Unassembled WGS sequence"/>
</dbReference>
<organism evidence="1 2">
    <name type="scientific">Mizuhopecten yessoensis</name>
    <name type="common">Japanese scallop</name>
    <name type="synonym">Patinopecten yessoensis</name>
    <dbReference type="NCBI Taxonomy" id="6573"/>
    <lineage>
        <taxon>Eukaryota</taxon>
        <taxon>Metazoa</taxon>
        <taxon>Spiralia</taxon>
        <taxon>Lophotrochozoa</taxon>
        <taxon>Mollusca</taxon>
        <taxon>Bivalvia</taxon>
        <taxon>Autobranchia</taxon>
        <taxon>Pteriomorphia</taxon>
        <taxon>Pectinida</taxon>
        <taxon>Pectinoidea</taxon>
        <taxon>Pectinidae</taxon>
        <taxon>Mizuhopecten</taxon>
    </lineage>
</organism>
<evidence type="ECO:0000313" key="2">
    <source>
        <dbReference type="Proteomes" id="UP000242188"/>
    </source>
</evidence>
<reference evidence="1 2" key="1">
    <citation type="journal article" date="2017" name="Nat. Ecol. Evol.">
        <title>Scallop genome provides insights into evolution of bilaterian karyotype and development.</title>
        <authorList>
            <person name="Wang S."/>
            <person name="Zhang J."/>
            <person name="Jiao W."/>
            <person name="Li J."/>
            <person name="Xun X."/>
            <person name="Sun Y."/>
            <person name="Guo X."/>
            <person name="Huan P."/>
            <person name="Dong B."/>
            <person name="Zhang L."/>
            <person name="Hu X."/>
            <person name="Sun X."/>
            <person name="Wang J."/>
            <person name="Zhao C."/>
            <person name="Wang Y."/>
            <person name="Wang D."/>
            <person name="Huang X."/>
            <person name="Wang R."/>
            <person name="Lv J."/>
            <person name="Li Y."/>
            <person name="Zhang Z."/>
            <person name="Liu B."/>
            <person name="Lu W."/>
            <person name="Hui Y."/>
            <person name="Liang J."/>
            <person name="Zhou Z."/>
            <person name="Hou R."/>
            <person name="Li X."/>
            <person name="Liu Y."/>
            <person name="Li H."/>
            <person name="Ning X."/>
            <person name="Lin Y."/>
            <person name="Zhao L."/>
            <person name="Xing Q."/>
            <person name="Dou J."/>
            <person name="Li Y."/>
            <person name="Mao J."/>
            <person name="Guo H."/>
            <person name="Dou H."/>
            <person name="Li T."/>
            <person name="Mu C."/>
            <person name="Jiang W."/>
            <person name="Fu Q."/>
            <person name="Fu X."/>
            <person name="Miao Y."/>
            <person name="Liu J."/>
            <person name="Yu Q."/>
            <person name="Li R."/>
            <person name="Liao H."/>
            <person name="Li X."/>
            <person name="Kong Y."/>
            <person name="Jiang Z."/>
            <person name="Chourrout D."/>
            <person name="Li R."/>
            <person name="Bao Z."/>
        </authorList>
    </citation>
    <scope>NUCLEOTIDE SEQUENCE [LARGE SCALE GENOMIC DNA]</scope>
    <source>
        <strain evidence="1 2">PY_sf001</strain>
    </source>
</reference>
<dbReference type="EMBL" id="NEDP02003010">
    <property type="protein sequence ID" value="OWF49653.1"/>
    <property type="molecule type" value="Genomic_DNA"/>
</dbReference>
<dbReference type="AlphaFoldDB" id="A0A210QLN6"/>
<protein>
    <submittedName>
        <fullName evidence="1">Uncharacterized protein</fullName>
    </submittedName>
</protein>
<proteinExistence type="predicted"/>
<keyword evidence="2" id="KW-1185">Reference proteome</keyword>
<name>A0A210QLN6_MIZYE</name>
<gene>
    <name evidence="1" type="ORF">KP79_PYT20393</name>
</gene>